<dbReference type="InterPro" id="IPR006140">
    <property type="entry name" value="D-isomer_DH_NAD-bd"/>
</dbReference>
<dbReference type="SUPFAM" id="SSF52283">
    <property type="entry name" value="Formate/glycerate dehydrogenase catalytic domain-like"/>
    <property type="match status" value="1"/>
</dbReference>
<dbReference type="GO" id="GO:0051287">
    <property type="term" value="F:NAD binding"/>
    <property type="evidence" value="ECO:0007669"/>
    <property type="project" value="InterPro"/>
</dbReference>
<comment type="similarity">
    <text evidence="1">Belongs to the D-isomer specific 2-hydroxyacid dehydrogenase family.</text>
</comment>
<dbReference type="PANTHER" id="PTHR43761:SF1">
    <property type="entry name" value="D-ISOMER SPECIFIC 2-HYDROXYACID DEHYDROGENASE CATALYTIC DOMAIN-CONTAINING PROTEIN-RELATED"/>
    <property type="match status" value="1"/>
</dbReference>
<dbReference type="SUPFAM" id="SSF51735">
    <property type="entry name" value="NAD(P)-binding Rossmann-fold domains"/>
    <property type="match status" value="1"/>
</dbReference>
<gene>
    <name evidence="5" type="ORF">COY69_02550</name>
</gene>
<keyword evidence="3" id="KW-0520">NAD</keyword>
<feature type="domain" description="D-isomer specific 2-hydroxyacid dehydrogenase NAD-binding" evidence="4">
    <location>
        <begin position="337"/>
        <end position="460"/>
    </location>
</feature>
<comment type="caution">
    <text evidence="5">The sequence shown here is derived from an EMBL/GenBank/DDBJ whole genome shotgun (WGS) entry which is preliminary data.</text>
</comment>
<evidence type="ECO:0000313" key="6">
    <source>
        <dbReference type="Proteomes" id="UP000229449"/>
    </source>
</evidence>
<dbReference type="InterPro" id="IPR036291">
    <property type="entry name" value="NAD(P)-bd_dom_sf"/>
</dbReference>
<keyword evidence="2" id="KW-0560">Oxidoreductase</keyword>
<dbReference type="Gene3D" id="3.40.50.720">
    <property type="entry name" value="NAD(P)-binding Rossmann-like Domain"/>
    <property type="match status" value="2"/>
</dbReference>
<name>A0A2M7R9E7_9BACT</name>
<evidence type="ECO:0000313" key="5">
    <source>
        <dbReference type="EMBL" id="PIY93274.1"/>
    </source>
</evidence>
<protein>
    <recommendedName>
        <fullName evidence="4">D-isomer specific 2-hydroxyacid dehydrogenase NAD-binding domain-containing protein</fullName>
    </recommendedName>
</protein>
<proteinExistence type="inferred from homology"/>
<evidence type="ECO:0000256" key="2">
    <source>
        <dbReference type="ARBA" id="ARBA00023002"/>
    </source>
</evidence>
<dbReference type="GO" id="GO:0016491">
    <property type="term" value="F:oxidoreductase activity"/>
    <property type="evidence" value="ECO:0007669"/>
    <property type="project" value="UniProtKB-KW"/>
</dbReference>
<reference evidence="6" key="1">
    <citation type="submission" date="2017-09" db="EMBL/GenBank/DDBJ databases">
        <title>Depth-based differentiation of microbial function through sediment-hosted aquifers and enrichment of novel symbionts in the deep terrestrial subsurface.</title>
        <authorList>
            <person name="Probst A.J."/>
            <person name="Ladd B."/>
            <person name="Jarett J.K."/>
            <person name="Geller-Mcgrath D.E."/>
            <person name="Sieber C.M.K."/>
            <person name="Emerson J.B."/>
            <person name="Anantharaman K."/>
            <person name="Thomas B.C."/>
            <person name="Malmstrom R."/>
            <person name="Stieglmeier M."/>
            <person name="Klingl A."/>
            <person name="Woyke T."/>
            <person name="Ryan C.M."/>
            <person name="Banfield J.F."/>
        </authorList>
    </citation>
    <scope>NUCLEOTIDE SEQUENCE [LARGE SCALE GENOMIC DNA]</scope>
</reference>
<dbReference type="PANTHER" id="PTHR43761">
    <property type="entry name" value="D-ISOMER SPECIFIC 2-HYDROXYACID DEHYDROGENASE FAMILY PROTEIN (AFU_ORTHOLOGUE AFUA_1G13630)"/>
    <property type="match status" value="1"/>
</dbReference>
<evidence type="ECO:0000256" key="1">
    <source>
        <dbReference type="ARBA" id="ARBA00005854"/>
    </source>
</evidence>
<dbReference type="Pfam" id="PF02826">
    <property type="entry name" value="2-Hacid_dh_C"/>
    <property type="match status" value="1"/>
</dbReference>
<sequence length="510" mass="58431">MKNKFKKVVILDTVIFYPEHETLLKELVERPKIERVPLEFNQTKKEWEVPDDYYLPDDATIIIWPSSLPESFDGITPKIHEKLKSGYCHVEQALRDNIPAQNLYNRVGDADCIITCWTAIPDVVLERINPRAILTWTHEYEHRLNVKLANEKGIYTGCVEDYGTDSVAELEINMLLELFERNKKTNQKAQSAEDLAIGVLINLFSYYRKMYINEKNTRKGKFSYQFHKLGRSLKHYGDMSEKTLDDVIPQKSISGKNIGILFTTDKFYYIANILKNGFKANVGILKDVNSNVARFYKLLALNEFVIFDSENLDEATINKIKKIKKDRCIDIQSLYHYDESLKNKTLGVIGLGRIGGRVAEIAKSFGMKIAYAGNKKENNEYAHLELDRLLQEADLISLNVKAHKASDLISQEKIKLVKKGSYFINTSDGNAVNQEELTKKMLANELFVGLDVYQGLPTTKTLCLNEDINGKVQKQLENHVLTYRAGWATQESIKVKTYKLLGHMIEALLK</sequence>
<dbReference type="InterPro" id="IPR050418">
    <property type="entry name" value="D-iso_2-hydroxyacid_DH_PdxB"/>
</dbReference>
<organism evidence="5 6">
    <name type="scientific">Candidatus Magasanikbacteria bacterium CG_4_10_14_0_8_um_filter_32_14</name>
    <dbReference type="NCBI Taxonomy" id="1974640"/>
    <lineage>
        <taxon>Bacteria</taxon>
        <taxon>Candidatus Magasanikiibacteriota</taxon>
    </lineage>
</organism>
<dbReference type="AlphaFoldDB" id="A0A2M7R9E7"/>
<accession>A0A2M7R9E7</accession>
<dbReference type="Proteomes" id="UP000229449">
    <property type="component" value="Unassembled WGS sequence"/>
</dbReference>
<evidence type="ECO:0000256" key="3">
    <source>
        <dbReference type="ARBA" id="ARBA00023027"/>
    </source>
</evidence>
<evidence type="ECO:0000259" key="4">
    <source>
        <dbReference type="Pfam" id="PF02826"/>
    </source>
</evidence>
<dbReference type="EMBL" id="PFMA01000065">
    <property type="protein sequence ID" value="PIY93274.1"/>
    <property type="molecule type" value="Genomic_DNA"/>
</dbReference>